<comment type="caution">
    <text evidence="1">The sequence shown here is derived from an EMBL/GenBank/DDBJ whole genome shotgun (WGS) entry which is preliminary data.</text>
</comment>
<keyword evidence="2" id="KW-1185">Reference proteome</keyword>
<evidence type="ECO:0000313" key="1">
    <source>
        <dbReference type="EMBL" id="KAK1396091.1"/>
    </source>
</evidence>
<gene>
    <name evidence="1" type="ORF">POM88_005954</name>
</gene>
<dbReference type="Proteomes" id="UP001237642">
    <property type="component" value="Unassembled WGS sequence"/>
</dbReference>
<name>A0AAD8N4W8_9APIA</name>
<dbReference type="EMBL" id="JAUIZM010000002">
    <property type="protein sequence ID" value="KAK1396091.1"/>
    <property type="molecule type" value="Genomic_DNA"/>
</dbReference>
<evidence type="ECO:0000313" key="2">
    <source>
        <dbReference type="Proteomes" id="UP001237642"/>
    </source>
</evidence>
<reference evidence="1" key="2">
    <citation type="submission" date="2023-05" db="EMBL/GenBank/DDBJ databases">
        <authorList>
            <person name="Schelkunov M.I."/>
        </authorList>
    </citation>
    <scope>NUCLEOTIDE SEQUENCE</scope>
    <source>
        <strain evidence="1">Hsosn_3</strain>
        <tissue evidence="1">Leaf</tissue>
    </source>
</reference>
<proteinExistence type="predicted"/>
<accession>A0AAD8N4W8</accession>
<reference evidence="1" key="1">
    <citation type="submission" date="2023-02" db="EMBL/GenBank/DDBJ databases">
        <title>Genome of toxic invasive species Heracleum sosnowskyi carries increased number of genes despite the absence of recent whole-genome duplications.</title>
        <authorList>
            <person name="Schelkunov M."/>
            <person name="Shtratnikova V."/>
            <person name="Makarenko M."/>
            <person name="Klepikova A."/>
            <person name="Omelchenko D."/>
            <person name="Novikova G."/>
            <person name="Obukhova E."/>
            <person name="Bogdanov V."/>
            <person name="Penin A."/>
            <person name="Logacheva M."/>
        </authorList>
    </citation>
    <scope>NUCLEOTIDE SEQUENCE</scope>
    <source>
        <strain evidence="1">Hsosn_3</strain>
        <tissue evidence="1">Leaf</tissue>
    </source>
</reference>
<protein>
    <submittedName>
        <fullName evidence="1">Hexosyltransferase</fullName>
    </submittedName>
</protein>
<dbReference type="AlphaFoldDB" id="A0AAD8N4W8"/>
<organism evidence="1 2">
    <name type="scientific">Heracleum sosnowskyi</name>
    <dbReference type="NCBI Taxonomy" id="360622"/>
    <lineage>
        <taxon>Eukaryota</taxon>
        <taxon>Viridiplantae</taxon>
        <taxon>Streptophyta</taxon>
        <taxon>Embryophyta</taxon>
        <taxon>Tracheophyta</taxon>
        <taxon>Spermatophyta</taxon>
        <taxon>Magnoliopsida</taxon>
        <taxon>eudicotyledons</taxon>
        <taxon>Gunneridae</taxon>
        <taxon>Pentapetalae</taxon>
        <taxon>asterids</taxon>
        <taxon>campanulids</taxon>
        <taxon>Apiales</taxon>
        <taxon>Apiaceae</taxon>
        <taxon>Apioideae</taxon>
        <taxon>apioid superclade</taxon>
        <taxon>Tordylieae</taxon>
        <taxon>Tordyliinae</taxon>
        <taxon>Heracleum</taxon>
    </lineage>
</organism>
<sequence>MHALSADVAASLVSLRSDSFRMFSNEDVTVGAWMLAVNVNHEDNRQLCQPECTSTSIAVWDIPKYSGLCNPEKKLLELHKTESCTSTSTLVDIIQITETVRYKRDFCVFFCFLCENIMSWKISIAPDFS</sequence>